<keyword evidence="2" id="KW-1185">Reference proteome</keyword>
<dbReference type="Proteomes" id="UP000009168">
    <property type="component" value="Unassembled WGS sequence"/>
</dbReference>
<organism evidence="1 2">
    <name type="scientific">Tetrahymena thermophila (strain SB210)</name>
    <dbReference type="NCBI Taxonomy" id="312017"/>
    <lineage>
        <taxon>Eukaryota</taxon>
        <taxon>Sar</taxon>
        <taxon>Alveolata</taxon>
        <taxon>Ciliophora</taxon>
        <taxon>Intramacronucleata</taxon>
        <taxon>Oligohymenophorea</taxon>
        <taxon>Hymenostomatida</taxon>
        <taxon>Tetrahymenina</taxon>
        <taxon>Tetrahymenidae</taxon>
        <taxon>Tetrahymena</taxon>
    </lineage>
</organism>
<proteinExistence type="predicted"/>
<reference evidence="2" key="1">
    <citation type="journal article" date="2006" name="PLoS Biol.">
        <title>Macronuclear genome sequence of the ciliate Tetrahymena thermophila, a model eukaryote.</title>
        <authorList>
            <person name="Eisen J.A."/>
            <person name="Coyne R.S."/>
            <person name="Wu M."/>
            <person name="Wu D."/>
            <person name="Thiagarajan M."/>
            <person name="Wortman J.R."/>
            <person name="Badger J.H."/>
            <person name="Ren Q."/>
            <person name="Amedeo P."/>
            <person name="Jones K.M."/>
            <person name="Tallon L.J."/>
            <person name="Delcher A.L."/>
            <person name="Salzberg S.L."/>
            <person name="Silva J.C."/>
            <person name="Haas B.J."/>
            <person name="Majoros W.H."/>
            <person name="Farzad M."/>
            <person name="Carlton J.M."/>
            <person name="Smith R.K. Jr."/>
            <person name="Garg J."/>
            <person name="Pearlman R.E."/>
            <person name="Karrer K.M."/>
            <person name="Sun L."/>
            <person name="Manning G."/>
            <person name="Elde N.C."/>
            <person name="Turkewitz A.P."/>
            <person name="Asai D.J."/>
            <person name="Wilkes D.E."/>
            <person name="Wang Y."/>
            <person name="Cai H."/>
            <person name="Collins K."/>
            <person name="Stewart B.A."/>
            <person name="Lee S.R."/>
            <person name="Wilamowska K."/>
            <person name="Weinberg Z."/>
            <person name="Ruzzo W.L."/>
            <person name="Wloga D."/>
            <person name="Gaertig J."/>
            <person name="Frankel J."/>
            <person name="Tsao C.-C."/>
            <person name="Gorovsky M.A."/>
            <person name="Keeling P.J."/>
            <person name="Waller R.F."/>
            <person name="Patron N.J."/>
            <person name="Cherry J.M."/>
            <person name="Stover N.A."/>
            <person name="Krieger C.J."/>
            <person name="del Toro C."/>
            <person name="Ryder H.F."/>
            <person name="Williamson S.C."/>
            <person name="Barbeau R.A."/>
            <person name="Hamilton E.P."/>
            <person name="Orias E."/>
        </authorList>
    </citation>
    <scope>NUCLEOTIDE SEQUENCE [LARGE SCALE GENOMIC DNA]</scope>
    <source>
        <strain evidence="2">SB210</strain>
    </source>
</reference>
<gene>
    <name evidence="1" type="ORF">TTHERM_00038860</name>
</gene>
<dbReference type="AlphaFoldDB" id="Q22M33"/>
<dbReference type="KEGG" id="tet:TTHERM_00038860"/>
<dbReference type="EMBL" id="GG662720">
    <property type="protein sequence ID" value="EAR86405.1"/>
    <property type="molecule type" value="Genomic_DNA"/>
</dbReference>
<dbReference type="InParanoid" id="Q22M33"/>
<name>Q22M33_TETTS</name>
<protein>
    <submittedName>
        <fullName evidence="1">Uncharacterized protein</fullName>
    </submittedName>
</protein>
<evidence type="ECO:0000313" key="2">
    <source>
        <dbReference type="Proteomes" id="UP000009168"/>
    </source>
</evidence>
<dbReference type="HOGENOM" id="CLU_944878_0_0_1"/>
<accession>Q22M33</accession>
<evidence type="ECO:0000313" key="1">
    <source>
        <dbReference type="EMBL" id="EAR86405.1"/>
    </source>
</evidence>
<sequence>MEQQIYEFETTIKSIKKSEKKNYVDILVRYEIKNTDLEIDDYISVNCIANPQMITFLNDINNINDSDVKNAKKKKNLIVSILNYDIQNSQKTYFEDIINHAKSQQPNKRIQFIISFLDFIKLNIKNHVFNLSRQSKNLPDPHYIYQTDKKLEEAKAQLNKIQVFINEMKIDPSIPKVYFYFLETPVSVNQKKMIKIRISDQNTKEAQDVNYPKTFQCYMLGSLEIPNRIQLDAQNNKDFEDMLLELLPKHTIFVVTGESKILDKDDIIGGFYRLSSEFLEGFKMIAQYVATGSLT</sequence>
<dbReference type="GeneID" id="7840523"/>
<dbReference type="RefSeq" id="XP_977187.1">
    <property type="nucleotide sequence ID" value="XM_972094.3"/>
</dbReference>